<feature type="region of interest" description="Disordered" evidence="1">
    <location>
        <begin position="22"/>
        <end position="80"/>
    </location>
</feature>
<keyword evidence="2" id="KW-1133">Transmembrane helix</keyword>
<keyword evidence="2" id="KW-0812">Transmembrane</keyword>
<sequence length="193" mass="21565">MLFDKMKPLLLVFLMTVSLASGRSRPNKGTQPPTTVPPTTLPPPLTTTPQKAVPPTTDSVKTTESTTNKQPDEVVTTGPPLERTDDIFVAPWDKSVEIVVPQKPLGPTDEDIIKVINYFLKFYNIFVDKYTKGKWDIGIGSHIIVIILFVATILILVGFTHIEQNRSFNSDLLRFEDLLKLSEVVSKALQKVY</sequence>
<evidence type="ECO:0000256" key="1">
    <source>
        <dbReference type="SAM" id="MobiDB-lite"/>
    </source>
</evidence>
<accession>A0AAN9AFC9</accession>
<name>A0AAN9AFC9_HALRR</name>
<evidence type="ECO:0000313" key="4">
    <source>
        <dbReference type="EMBL" id="KAK7085240.1"/>
    </source>
</evidence>
<reference evidence="4 5" key="1">
    <citation type="submission" date="2023-11" db="EMBL/GenBank/DDBJ databases">
        <title>Halocaridina rubra genome assembly.</title>
        <authorList>
            <person name="Smith C."/>
        </authorList>
    </citation>
    <scope>NUCLEOTIDE SEQUENCE [LARGE SCALE GENOMIC DNA]</scope>
    <source>
        <strain evidence="4">EP-1</strain>
        <tissue evidence="4">Whole</tissue>
    </source>
</reference>
<feature type="chain" id="PRO_5042934822" evidence="3">
    <location>
        <begin position="23"/>
        <end position="193"/>
    </location>
</feature>
<evidence type="ECO:0000313" key="5">
    <source>
        <dbReference type="Proteomes" id="UP001381693"/>
    </source>
</evidence>
<proteinExistence type="predicted"/>
<feature type="compositionally biased region" description="Low complexity" evidence="1">
    <location>
        <begin position="56"/>
        <end position="67"/>
    </location>
</feature>
<dbReference type="EMBL" id="JAXCGZ010001472">
    <property type="protein sequence ID" value="KAK7085240.1"/>
    <property type="molecule type" value="Genomic_DNA"/>
</dbReference>
<evidence type="ECO:0000256" key="2">
    <source>
        <dbReference type="SAM" id="Phobius"/>
    </source>
</evidence>
<dbReference type="AlphaFoldDB" id="A0AAN9AFC9"/>
<feature type="transmembrane region" description="Helical" evidence="2">
    <location>
        <begin position="139"/>
        <end position="159"/>
    </location>
</feature>
<keyword evidence="2" id="KW-0472">Membrane</keyword>
<dbReference type="Proteomes" id="UP001381693">
    <property type="component" value="Unassembled WGS sequence"/>
</dbReference>
<evidence type="ECO:0000256" key="3">
    <source>
        <dbReference type="SAM" id="SignalP"/>
    </source>
</evidence>
<keyword evidence="3" id="KW-0732">Signal</keyword>
<feature type="signal peptide" evidence="3">
    <location>
        <begin position="1"/>
        <end position="22"/>
    </location>
</feature>
<organism evidence="4 5">
    <name type="scientific">Halocaridina rubra</name>
    <name type="common">Hawaiian red shrimp</name>
    <dbReference type="NCBI Taxonomy" id="373956"/>
    <lineage>
        <taxon>Eukaryota</taxon>
        <taxon>Metazoa</taxon>
        <taxon>Ecdysozoa</taxon>
        <taxon>Arthropoda</taxon>
        <taxon>Crustacea</taxon>
        <taxon>Multicrustacea</taxon>
        <taxon>Malacostraca</taxon>
        <taxon>Eumalacostraca</taxon>
        <taxon>Eucarida</taxon>
        <taxon>Decapoda</taxon>
        <taxon>Pleocyemata</taxon>
        <taxon>Caridea</taxon>
        <taxon>Atyoidea</taxon>
        <taxon>Atyidae</taxon>
        <taxon>Halocaridina</taxon>
    </lineage>
</organism>
<gene>
    <name evidence="4" type="ORF">SK128_008317</name>
</gene>
<keyword evidence="5" id="KW-1185">Reference proteome</keyword>
<comment type="caution">
    <text evidence="4">The sequence shown here is derived from an EMBL/GenBank/DDBJ whole genome shotgun (WGS) entry which is preliminary data.</text>
</comment>
<feature type="compositionally biased region" description="Pro residues" evidence="1">
    <location>
        <begin position="34"/>
        <end position="46"/>
    </location>
</feature>
<protein>
    <submittedName>
        <fullName evidence="4">Uncharacterized protein</fullName>
    </submittedName>
</protein>